<evidence type="ECO:0000313" key="1">
    <source>
        <dbReference type="EMBL" id="KAH1173273.1"/>
    </source>
</evidence>
<evidence type="ECO:0000313" key="2">
    <source>
        <dbReference type="Proteomes" id="UP000827986"/>
    </source>
</evidence>
<reference evidence="1" key="1">
    <citation type="submission" date="2021-09" db="EMBL/GenBank/DDBJ databases">
        <title>The genome of Mauremys mutica provides insights into the evolution of semi-aquatic lifestyle.</title>
        <authorList>
            <person name="Gong S."/>
            <person name="Gao Y."/>
        </authorList>
    </citation>
    <scope>NUCLEOTIDE SEQUENCE</scope>
    <source>
        <strain evidence="1">MM-2020</strain>
        <tissue evidence="1">Muscle</tissue>
    </source>
</reference>
<sequence>MGESSDLLCPYHNESVSRGCILQFNFFLLFEIVSGRTSPYMRTSAKMKPIEESGEDDVFELPSAVKPEVQ</sequence>
<organism evidence="1 2">
    <name type="scientific">Mauremys mutica</name>
    <name type="common">yellowpond turtle</name>
    <dbReference type="NCBI Taxonomy" id="74926"/>
    <lineage>
        <taxon>Eukaryota</taxon>
        <taxon>Metazoa</taxon>
        <taxon>Chordata</taxon>
        <taxon>Craniata</taxon>
        <taxon>Vertebrata</taxon>
        <taxon>Euteleostomi</taxon>
        <taxon>Archelosauria</taxon>
        <taxon>Testudinata</taxon>
        <taxon>Testudines</taxon>
        <taxon>Cryptodira</taxon>
        <taxon>Durocryptodira</taxon>
        <taxon>Testudinoidea</taxon>
        <taxon>Geoemydidae</taxon>
        <taxon>Geoemydinae</taxon>
        <taxon>Mauremys</taxon>
    </lineage>
</organism>
<protein>
    <submittedName>
        <fullName evidence="1">Uncharacterized protein</fullName>
    </submittedName>
</protein>
<accession>A0A9D3X5H8</accession>
<comment type="caution">
    <text evidence="1">The sequence shown here is derived from an EMBL/GenBank/DDBJ whole genome shotgun (WGS) entry which is preliminary data.</text>
</comment>
<proteinExistence type="predicted"/>
<gene>
    <name evidence="1" type="ORF">KIL84_017112</name>
</gene>
<name>A0A9D3X5H8_9SAUR</name>
<dbReference type="Proteomes" id="UP000827986">
    <property type="component" value="Unassembled WGS sequence"/>
</dbReference>
<keyword evidence="2" id="KW-1185">Reference proteome</keyword>
<dbReference type="EMBL" id="JAHDVG010000482">
    <property type="protein sequence ID" value="KAH1173273.1"/>
    <property type="molecule type" value="Genomic_DNA"/>
</dbReference>
<dbReference type="AlphaFoldDB" id="A0A9D3X5H8"/>